<dbReference type="Gene3D" id="1.20.1250.20">
    <property type="entry name" value="MFS general substrate transporter like domains"/>
    <property type="match status" value="1"/>
</dbReference>
<evidence type="ECO:0000256" key="1">
    <source>
        <dbReference type="ARBA" id="ARBA00004651"/>
    </source>
</evidence>
<evidence type="ECO:0000256" key="7">
    <source>
        <dbReference type="SAM" id="MobiDB-lite"/>
    </source>
</evidence>
<sequence>MGRNFNRFWAGSLSSNLGDGMMLVALPLVAAMLTNDPLLVAGLTAVRFLPWLMIGLFAGVVVDRVDRVRLMVLTNLGRGGALVVLALLIFTGHASIWVLYAVMFTVMVCEVFYDLAGRAMLPDIAPAGAIDRANSRLVGGQTVTQQFAGGPIAGFLFAVAAFLPLAVNAGAYVLGALVLLGLPLAVRRPKRPEGEAAGAAEKKPEGRPVRSVLADVREGLVFVFRGSSLGPIMGFNMVVNMAFMAQSAVLVLLVREHFGVPAVLYGVFIGTSAVGALLGASTVGLIVARLGRFRTELVLVPLAGCACLLFGLAPNAYVAAAAWMVIGYVMTSSNIVLIGAIQLIVPGIQMGRVMACVQMFGAGFGVFGALLGGLLGRVELYYVPVAAGAVVLVGLLLSARALSRVTGQADESEAAQVAEAERAARETDAEQAAKSREKDPDQGERG</sequence>
<feature type="region of interest" description="Disordered" evidence="7">
    <location>
        <begin position="408"/>
        <end position="446"/>
    </location>
</feature>
<feature type="transmembrane region" description="Helical" evidence="8">
    <location>
        <begin position="12"/>
        <end position="33"/>
    </location>
</feature>
<accession>A0ABY5D848</accession>
<feature type="transmembrane region" description="Helical" evidence="8">
    <location>
        <begin position="82"/>
        <end position="113"/>
    </location>
</feature>
<dbReference type="InterPro" id="IPR036259">
    <property type="entry name" value="MFS_trans_sf"/>
</dbReference>
<dbReference type="Proteomes" id="UP001055940">
    <property type="component" value="Chromosome"/>
</dbReference>
<feature type="compositionally biased region" description="Basic and acidic residues" evidence="7">
    <location>
        <begin position="419"/>
        <end position="446"/>
    </location>
</feature>
<reference evidence="9" key="1">
    <citation type="submission" date="2022-06" db="EMBL/GenBank/DDBJ databases">
        <authorList>
            <person name="Ping M."/>
        </authorList>
    </citation>
    <scope>NUCLEOTIDE SEQUENCE</scope>
    <source>
        <strain evidence="9">JCM11759T</strain>
    </source>
</reference>
<keyword evidence="10" id="KW-1185">Reference proteome</keyword>
<dbReference type="RefSeq" id="WP_254419072.1">
    <property type="nucleotide sequence ID" value="NZ_BAAAJB010000018.1"/>
</dbReference>
<feature type="transmembrane region" description="Helical" evidence="8">
    <location>
        <begin position="320"/>
        <end position="341"/>
    </location>
</feature>
<dbReference type="SUPFAM" id="SSF103473">
    <property type="entry name" value="MFS general substrate transporter"/>
    <property type="match status" value="1"/>
</dbReference>
<comment type="subcellular location">
    <subcellularLocation>
        <location evidence="1">Cell membrane</location>
        <topology evidence="1">Multi-pass membrane protein</topology>
    </subcellularLocation>
</comment>
<feature type="transmembrane region" description="Helical" evidence="8">
    <location>
        <begin position="265"/>
        <end position="290"/>
    </location>
</feature>
<feature type="transmembrane region" description="Helical" evidence="8">
    <location>
        <begin position="152"/>
        <end position="182"/>
    </location>
</feature>
<dbReference type="PANTHER" id="PTHR23513:SF6">
    <property type="entry name" value="MAJOR FACILITATOR SUPERFAMILY ASSOCIATED DOMAIN-CONTAINING PROTEIN"/>
    <property type="match status" value="1"/>
</dbReference>
<evidence type="ECO:0000256" key="6">
    <source>
        <dbReference type="ARBA" id="ARBA00023136"/>
    </source>
</evidence>
<evidence type="ECO:0000256" key="5">
    <source>
        <dbReference type="ARBA" id="ARBA00022989"/>
    </source>
</evidence>
<feature type="transmembrane region" description="Helical" evidence="8">
    <location>
        <begin position="353"/>
        <end position="375"/>
    </location>
</feature>
<name>A0ABY5D848_9ACTN</name>
<evidence type="ECO:0000256" key="4">
    <source>
        <dbReference type="ARBA" id="ARBA00022692"/>
    </source>
</evidence>
<feature type="transmembrane region" description="Helical" evidence="8">
    <location>
        <begin position="297"/>
        <end position="314"/>
    </location>
</feature>
<keyword evidence="3" id="KW-1003">Cell membrane</keyword>
<dbReference type="EMBL" id="CP099837">
    <property type="protein sequence ID" value="USY19926.1"/>
    <property type="molecule type" value="Genomic_DNA"/>
</dbReference>
<dbReference type="Pfam" id="PF05977">
    <property type="entry name" value="MFS_3"/>
    <property type="match status" value="1"/>
</dbReference>
<protein>
    <submittedName>
        <fullName evidence="9">MFS transporter</fullName>
    </submittedName>
</protein>
<keyword evidence="5 8" id="KW-1133">Transmembrane helix</keyword>
<dbReference type="CDD" id="cd06173">
    <property type="entry name" value="MFS_MefA_like"/>
    <property type="match status" value="1"/>
</dbReference>
<keyword evidence="4 8" id="KW-0812">Transmembrane</keyword>
<evidence type="ECO:0000313" key="10">
    <source>
        <dbReference type="Proteomes" id="UP001055940"/>
    </source>
</evidence>
<proteinExistence type="predicted"/>
<feature type="transmembrane region" description="Helical" evidence="8">
    <location>
        <begin position="39"/>
        <end position="62"/>
    </location>
</feature>
<dbReference type="PANTHER" id="PTHR23513">
    <property type="entry name" value="INTEGRAL MEMBRANE EFFLUX PROTEIN-RELATED"/>
    <property type="match status" value="1"/>
</dbReference>
<evidence type="ECO:0000313" key="9">
    <source>
        <dbReference type="EMBL" id="USY19926.1"/>
    </source>
</evidence>
<organism evidence="9 10">
    <name type="scientific">Nocardiopsis exhalans</name>
    <dbReference type="NCBI Taxonomy" id="163604"/>
    <lineage>
        <taxon>Bacteria</taxon>
        <taxon>Bacillati</taxon>
        <taxon>Actinomycetota</taxon>
        <taxon>Actinomycetes</taxon>
        <taxon>Streptosporangiales</taxon>
        <taxon>Nocardiopsidaceae</taxon>
        <taxon>Nocardiopsis</taxon>
    </lineage>
</organism>
<dbReference type="InterPro" id="IPR010290">
    <property type="entry name" value="TM_effector"/>
</dbReference>
<evidence type="ECO:0000256" key="3">
    <source>
        <dbReference type="ARBA" id="ARBA00022475"/>
    </source>
</evidence>
<keyword evidence="2" id="KW-0813">Transport</keyword>
<gene>
    <name evidence="9" type="ORF">NE857_32675</name>
</gene>
<keyword evidence="6 8" id="KW-0472">Membrane</keyword>
<feature type="transmembrane region" description="Helical" evidence="8">
    <location>
        <begin position="232"/>
        <end position="253"/>
    </location>
</feature>
<evidence type="ECO:0000256" key="2">
    <source>
        <dbReference type="ARBA" id="ARBA00022448"/>
    </source>
</evidence>
<evidence type="ECO:0000256" key="8">
    <source>
        <dbReference type="SAM" id="Phobius"/>
    </source>
</evidence>
<feature type="transmembrane region" description="Helical" evidence="8">
    <location>
        <begin position="381"/>
        <end position="399"/>
    </location>
</feature>